<dbReference type="RefSeq" id="WP_057878557.1">
    <property type="nucleotide sequence ID" value="NZ_JQCA01000069.1"/>
</dbReference>
<dbReference type="Gene3D" id="3.30.1240.10">
    <property type="match status" value="1"/>
</dbReference>
<dbReference type="GO" id="GO:0005829">
    <property type="term" value="C:cytosol"/>
    <property type="evidence" value="ECO:0007669"/>
    <property type="project" value="TreeGrafter"/>
</dbReference>
<dbReference type="Proteomes" id="UP000051906">
    <property type="component" value="Unassembled WGS sequence"/>
</dbReference>
<dbReference type="GO" id="GO:0016791">
    <property type="term" value="F:phosphatase activity"/>
    <property type="evidence" value="ECO:0007669"/>
    <property type="project" value="TreeGrafter"/>
</dbReference>
<keyword evidence="2" id="KW-1185">Reference proteome</keyword>
<dbReference type="GO" id="GO:0000287">
    <property type="term" value="F:magnesium ion binding"/>
    <property type="evidence" value="ECO:0007669"/>
    <property type="project" value="TreeGrafter"/>
</dbReference>
<dbReference type="AlphaFoldDB" id="A0A0R2LY64"/>
<sequence length="274" mass="29779">MRPRMIMTDLDGTFLDANGRYDRARLADQLTEMAAHQIRFVVTTGDPLGHVIDLFGDLELARDLVYVVEDGALTVTGNGEQLVCHPIPRDLWQTAVRWLRTAAVMAQPYLISCGRDQAYTDLPADSDRFHQSQVFYPQLTSVADLTAVVDPILKLDVTWLQADVTPFVAAFNDQFDGELVATSSGLGGLNVSLPGVNKASAVAELGRRWNIAPAEMVAFGDSGNDMAMLRLVGQGFAVANAATELINDSEIQQLPRTNQQGAVSAAIDSLLEQF</sequence>
<accession>A0A0R2LY64</accession>
<dbReference type="SUPFAM" id="SSF56784">
    <property type="entry name" value="HAD-like"/>
    <property type="match status" value="1"/>
</dbReference>
<evidence type="ECO:0000313" key="1">
    <source>
        <dbReference type="EMBL" id="KRO03667.1"/>
    </source>
</evidence>
<dbReference type="NCBIfam" id="TIGR01484">
    <property type="entry name" value="HAD-SF-IIB"/>
    <property type="match status" value="1"/>
</dbReference>
<name>A0A0R2LY64_9LACO</name>
<dbReference type="EMBL" id="JQCA01000069">
    <property type="protein sequence ID" value="KRO03667.1"/>
    <property type="molecule type" value="Genomic_DNA"/>
</dbReference>
<gene>
    <name evidence="1" type="ORF">IV54_GL002128</name>
</gene>
<proteinExistence type="predicted"/>
<comment type="caution">
    <text evidence="1">The sequence shown here is derived from an EMBL/GenBank/DDBJ whole genome shotgun (WGS) entry which is preliminary data.</text>
</comment>
<reference evidence="1 2" key="1">
    <citation type="journal article" date="2015" name="Genome Announc.">
        <title>Expanding the biotechnology potential of lactobacilli through comparative genomics of 213 strains and associated genera.</title>
        <authorList>
            <person name="Sun Z."/>
            <person name="Harris H.M."/>
            <person name="McCann A."/>
            <person name="Guo C."/>
            <person name="Argimon S."/>
            <person name="Zhang W."/>
            <person name="Yang X."/>
            <person name="Jeffery I.B."/>
            <person name="Cooney J.C."/>
            <person name="Kagawa T.F."/>
            <person name="Liu W."/>
            <person name="Song Y."/>
            <person name="Salvetti E."/>
            <person name="Wrobel A."/>
            <person name="Rasinkangas P."/>
            <person name="Parkhill J."/>
            <person name="Rea M.C."/>
            <person name="O'Sullivan O."/>
            <person name="Ritari J."/>
            <person name="Douillard F.P."/>
            <person name="Paul Ross R."/>
            <person name="Yang R."/>
            <person name="Briner A.E."/>
            <person name="Felis G.E."/>
            <person name="de Vos W.M."/>
            <person name="Barrangou R."/>
            <person name="Klaenhammer T.R."/>
            <person name="Caufield P.W."/>
            <person name="Cui Y."/>
            <person name="Zhang H."/>
            <person name="O'Toole P.W."/>
        </authorList>
    </citation>
    <scope>NUCLEOTIDE SEQUENCE [LARGE SCALE GENOMIC DNA]</scope>
    <source>
        <strain evidence="1 2">DSM 22467</strain>
    </source>
</reference>
<dbReference type="InterPro" id="IPR036412">
    <property type="entry name" value="HAD-like_sf"/>
</dbReference>
<dbReference type="InterPro" id="IPR006379">
    <property type="entry name" value="HAD-SF_hydro_IIB"/>
</dbReference>
<dbReference type="PATRIC" id="fig|616990.3.peg.2260"/>
<dbReference type="PANTHER" id="PTHR10000">
    <property type="entry name" value="PHOSPHOSERINE PHOSPHATASE"/>
    <property type="match status" value="1"/>
</dbReference>
<keyword evidence="1" id="KW-0378">Hydrolase</keyword>
<dbReference type="PANTHER" id="PTHR10000:SF53">
    <property type="entry name" value="5-AMINO-6-(5-PHOSPHO-D-RIBITYLAMINO)URACIL PHOSPHATASE YBJI-RELATED"/>
    <property type="match status" value="1"/>
</dbReference>
<dbReference type="Gene3D" id="3.40.50.1000">
    <property type="entry name" value="HAD superfamily/HAD-like"/>
    <property type="match status" value="1"/>
</dbReference>
<dbReference type="Pfam" id="PF08282">
    <property type="entry name" value="Hydrolase_3"/>
    <property type="match status" value="1"/>
</dbReference>
<dbReference type="STRING" id="616990.IV54_GL002128"/>
<organism evidence="1 2">
    <name type="scientific">Levilactobacillus paucivorans</name>
    <dbReference type="NCBI Taxonomy" id="616990"/>
    <lineage>
        <taxon>Bacteria</taxon>
        <taxon>Bacillati</taxon>
        <taxon>Bacillota</taxon>
        <taxon>Bacilli</taxon>
        <taxon>Lactobacillales</taxon>
        <taxon>Lactobacillaceae</taxon>
        <taxon>Levilactobacillus</taxon>
    </lineage>
</organism>
<protein>
    <submittedName>
        <fullName evidence="1">HAD superfamily hydrolase</fullName>
    </submittedName>
</protein>
<evidence type="ECO:0000313" key="2">
    <source>
        <dbReference type="Proteomes" id="UP000051906"/>
    </source>
</evidence>
<dbReference type="InterPro" id="IPR023214">
    <property type="entry name" value="HAD_sf"/>
</dbReference>